<keyword evidence="3" id="KW-1185">Reference proteome</keyword>
<reference evidence="2" key="1">
    <citation type="journal article" date="2020" name="Stud. Mycol.">
        <title>101 Dothideomycetes genomes: a test case for predicting lifestyles and emergence of pathogens.</title>
        <authorList>
            <person name="Haridas S."/>
            <person name="Albert R."/>
            <person name="Binder M."/>
            <person name="Bloem J."/>
            <person name="Labutti K."/>
            <person name="Salamov A."/>
            <person name="Andreopoulos B."/>
            <person name="Baker S."/>
            <person name="Barry K."/>
            <person name="Bills G."/>
            <person name="Bluhm B."/>
            <person name="Cannon C."/>
            <person name="Castanera R."/>
            <person name="Culley D."/>
            <person name="Daum C."/>
            <person name="Ezra D."/>
            <person name="Gonzalez J."/>
            <person name="Henrissat B."/>
            <person name="Kuo A."/>
            <person name="Liang C."/>
            <person name="Lipzen A."/>
            <person name="Lutzoni F."/>
            <person name="Magnuson J."/>
            <person name="Mondo S."/>
            <person name="Nolan M."/>
            <person name="Ohm R."/>
            <person name="Pangilinan J."/>
            <person name="Park H.-J."/>
            <person name="Ramirez L."/>
            <person name="Alfaro M."/>
            <person name="Sun H."/>
            <person name="Tritt A."/>
            <person name="Yoshinaga Y."/>
            <person name="Zwiers L.-H."/>
            <person name="Turgeon B."/>
            <person name="Goodwin S."/>
            <person name="Spatafora J."/>
            <person name="Crous P."/>
            <person name="Grigoriev I."/>
        </authorList>
    </citation>
    <scope>NUCLEOTIDE SEQUENCE</scope>
    <source>
        <strain evidence="2">CBS 260.36</strain>
    </source>
</reference>
<dbReference type="Pfam" id="PF12937">
    <property type="entry name" value="F-box-like"/>
    <property type="match status" value="1"/>
</dbReference>
<proteinExistence type="predicted"/>
<dbReference type="EMBL" id="ML996085">
    <property type="protein sequence ID" value="KAF2153505.1"/>
    <property type="molecule type" value="Genomic_DNA"/>
</dbReference>
<dbReference type="PROSITE" id="PS50181">
    <property type="entry name" value="FBOX"/>
    <property type="match status" value="1"/>
</dbReference>
<protein>
    <recommendedName>
        <fullName evidence="1">F-box domain-containing protein</fullName>
    </recommendedName>
</protein>
<dbReference type="OrthoDB" id="3140657at2759"/>
<dbReference type="CDD" id="cd09917">
    <property type="entry name" value="F-box_SF"/>
    <property type="match status" value="1"/>
</dbReference>
<evidence type="ECO:0000259" key="1">
    <source>
        <dbReference type="PROSITE" id="PS50181"/>
    </source>
</evidence>
<dbReference type="InterPro" id="IPR001810">
    <property type="entry name" value="F-box_dom"/>
</dbReference>
<dbReference type="Gene3D" id="1.20.1280.50">
    <property type="match status" value="1"/>
</dbReference>
<name>A0A9P4J5D5_9PEZI</name>
<organism evidence="2 3">
    <name type="scientific">Myriangium duriaei CBS 260.36</name>
    <dbReference type="NCBI Taxonomy" id="1168546"/>
    <lineage>
        <taxon>Eukaryota</taxon>
        <taxon>Fungi</taxon>
        <taxon>Dikarya</taxon>
        <taxon>Ascomycota</taxon>
        <taxon>Pezizomycotina</taxon>
        <taxon>Dothideomycetes</taxon>
        <taxon>Dothideomycetidae</taxon>
        <taxon>Myriangiales</taxon>
        <taxon>Myriangiaceae</taxon>
        <taxon>Myriangium</taxon>
    </lineage>
</organism>
<dbReference type="InterPro" id="IPR036047">
    <property type="entry name" value="F-box-like_dom_sf"/>
</dbReference>
<sequence>MCKRLEDLPDEVLISVFKKLRPQHLKRVCLTCKHFNRVAKEVMFSSITVLSFLGSQARFRAVAASPHIAAFVREIRFGHYLVHNPNLIWDRAADPSSHLRRFQDLLPHLNKNNFPKLDAVSVAFWRCEAEDIDVEIFCHDSLMAMLNGLYARRIQLDKLTIKNLHNIQDDDLTSSTAFQFTLSELRQLHLHISGCGMHDEGNWFNGESRLITFWPHLRTKWLEPTSSHLTSLSVCKSFHWGVLPICFDLAGLQFPYLRSLTLGFYTIGHNDQLNWVLAQKTLRKLKLQDCSIMRTLIISVKHLNEWPVSTHDWIDCTLPEHADETDSEDNVAALLYLGCWQTFFRRLRTELDLTSFALVFSAETNRPPSSEILDCRRYSDYEADHATGNYRVSFVKNVRDVEDSPDSVWNGFFGSVCPAAHSRGAYEKDLEEYDELMASVGRNAHWDYGRR</sequence>
<gene>
    <name evidence="2" type="ORF">K461DRAFT_293764</name>
</gene>
<dbReference type="SUPFAM" id="SSF81383">
    <property type="entry name" value="F-box domain"/>
    <property type="match status" value="1"/>
</dbReference>
<evidence type="ECO:0000313" key="3">
    <source>
        <dbReference type="Proteomes" id="UP000799439"/>
    </source>
</evidence>
<evidence type="ECO:0000313" key="2">
    <source>
        <dbReference type="EMBL" id="KAF2153505.1"/>
    </source>
</evidence>
<comment type="caution">
    <text evidence="2">The sequence shown here is derived from an EMBL/GenBank/DDBJ whole genome shotgun (WGS) entry which is preliminary data.</text>
</comment>
<dbReference type="PANTHER" id="PTHR42057">
    <property type="entry name" value="F-BOX DOMAIN PROTEIN (AFU_ORTHOLOGUE AFUA_4G00200)"/>
    <property type="match status" value="1"/>
</dbReference>
<dbReference type="Proteomes" id="UP000799439">
    <property type="component" value="Unassembled WGS sequence"/>
</dbReference>
<dbReference type="PANTHER" id="PTHR42057:SF2">
    <property type="entry name" value="F-BOX DOMAIN PROTEIN (AFU_ORTHOLOGUE AFUA_4G00200)-RELATED"/>
    <property type="match status" value="1"/>
</dbReference>
<accession>A0A9P4J5D5</accession>
<dbReference type="AlphaFoldDB" id="A0A9P4J5D5"/>
<feature type="domain" description="F-box" evidence="1">
    <location>
        <begin position="2"/>
        <end position="47"/>
    </location>
</feature>